<dbReference type="Pfam" id="PF01522">
    <property type="entry name" value="Polysacc_deac_1"/>
    <property type="match status" value="1"/>
</dbReference>
<dbReference type="PANTHER" id="PTHR34216:SF7">
    <property type="entry name" value="POLY-BETA-1,6-N-ACETYL-D-GLUCOSAMINE N-DEACETYLASE"/>
    <property type="match status" value="1"/>
</dbReference>
<dbReference type="STRING" id="709032.Sulku_0529"/>
<dbReference type="HOGENOM" id="CLU_030024_9_2_7"/>
<evidence type="ECO:0000313" key="4">
    <source>
        <dbReference type="EMBL" id="ADR33196.1"/>
    </source>
</evidence>
<dbReference type="PROSITE" id="PS51257">
    <property type="entry name" value="PROKAR_LIPOPROTEIN"/>
    <property type="match status" value="1"/>
</dbReference>
<dbReference type="Proteomes" id="UP000008721">
    <property type="component" value="Chromosome"/>
</dbReference>
<gene>
    <name evidence="4" type="ordered locus">Sulku_0529</name>
</gene>
<evidence type="ECO:0000256" key="1">
    <source>
        <dbReference type="ARBA" id="ARBA00022729"/>
    </source>
</evidence>
<evidence type="ECO:0000256" key="2">
    <source>
        <dbReference type="SAM" id="SignalP"/>
    </source>
</evidence>
<keyword evidence="5" id="KW-1185">Reference proteome</keyword>
<dbReference type="eggNOG" id="COG0726">
    <property type="taxonomic scope" value="Bacteria"/>
</dbReference>
<dbReference type="GO" id="GO:0005975">
    <property type="term" value="P:carbohydrate metabolic process"/>
    <property type="evidence" value="ECO:0007669"/>
    <property type="project" value="InterPro"/>
</dbReference>
<protein>
    <submittedName>
        <fullName evidence="4">Polysaccharide deacetylase</fullName>
    </submittedName>
</protein>
<dbReference type="PROSITE" id="PS51677">
    <property type="entry name" value="NODB"/>
    <property type="match status" value="1"/>
</dbReference>
<reference evidence="4 5" key="1">
    <citation type="journal article" date="2012" name="Stand. Genomic Sci.">
        <title>Complete genome sequence of the sulfur compounds oxidizing chemolithoautotroph Sulfuricurvum kujiense type strain (YK-1(T)).</title>
        <authorList>
            <person name="Han C."/>
            <person name="Kotsyurbenko O."/>
            <person name="Chertkov O."/>
            <person name="Held B."/>
            <person name="Lapidus A."/>
            <person name="Nolan M."/>
            <person name="Lucas S."/>
            <person name="Hammon N."/>
            <person name="Deshpande S."/>
            <person name="Cheng J.F."/>
            <person name="Tapia R."/>
            <person name="Goodwin L.A."/>
            <person name="Pitluck S."/>
            <person name="Liolios K."/>
            <person name="Pagani I."/>
            <person name="Ivanova N."/>
            <person name="Mavromatis K."/>
            <person name="Mikhailova N."/>
            <person name="Pati A."/>
            <person name="Chen A."/>
            <person name="Palaniappan K."/>
            <person name="Land M."/>
            <person name="Hauser L."/>
            <person name="Chang Y.J."/>
            <person name="Jeffries C.D."/>
            <person name="Brambilla E.M."/>
            <person name="Rohde M."/>
            <person name="Spring S."/>
            <person name="Sikorski J."/>
            <person name="Goker M."/>
            <person name="Woyke T."/>
            <person name="Bristow J."/>
            <person name="Eisen J.A."/>
            <person name="Markowitz V."/>
            <person name="Hugenholtz P."/>
            <person name="Kyrpides N.C."/>
            <person name="Klenk H.P."/>
            <person name="Detter J.C."/>
        </authorList>
    </citation>
    <scope>NUCLEOTIDE SEQUENCE [LARGE SCALE GENOMIC DNA]</scope>
    <source>
        <strain evidence="5">ATCC BAA-921 / DSM 16994 / JCM 11577 / YK-1</strain>
    </source>
</reference>
<dbReference type="EMBL" id="CP002355">
    <property type="protein sequence ID" value="ADR33196.1"/>
    <property type="molecule type" value="Genomic_DNA"/>
</dbReference>
<evidence type="ECO:0000313" key="5">
    <source>
        <dbReference type="Proteomes" id="UP000008721"/>
    </source>
</evidence>
<dbReference type="SUPFAM" id="SSF88713">
    <property type="entry name" value="Glycoside hydrolase/deacetylase"/>
    <property type="match status" value="1"/>
</dbReference>
<dbReference type="OrthoDB" id="9776235at2"/>
<dbReference type="AlphaFoldDB" id="E4U031"/>
<sequence>MRKPIVKFIFAFLSIGSCLMANEIPNICSRDQNPNEFTVLSYHEISEKSETLDSSYAVTPEHFEEQVNWLMKSGYRFISIDDILKYRKGKKPLPKKAVLMTFDDGYQSVYTNAFPVIKKHKIPVVIALVGSWMEAKESVDFDGHKIARGKFLSQKEIKEMVQSGLVEIASHTYSLHKGIVGNPQGNMQPAVITRQWLSDKQRYEDEKSYKERIYNDLATNNTFLENYTGQKPRIMVWPYGYYNKEVRQIVERLGMPIGLTLDDGSNTAITPLWGLRRILIEKNMTLKMLEQDMWSRNANRTDNDRVTKAAHIDLDYMYDPDPAQTERNLGDLLDRIKKLGVNTVYLQAFADPDANGAADYVYFPNRNVPMRSDLFNRVAWQIATRTQVKRIYAWMPMMAWQLPKNNPAANDTVVTLQVDPTHLNMGYPRLSPFSPKAQKVIQEIYEDLAKSPRIDGILFHDDVTLSDYEDDSPFARRQYKKWGLAQSVTQIRSDSGQFEKWTNLKTDFLDQFAMKLAQIVREEHPGLKTARNLYAQVALNEYAEEWYAQGLAESIDKYDYTAIMAMPYMEQAPDPKAFYEKIVERVKREECGVERTVMELQTVNWRKNDAPISSEELNDTIQHLYGLGVHHLAYYPDSVFKNIPDADTMRQAFAKKPTYMHQTTLNNTMPNK</sequence>
<dbReference type="InterPro" id="IPR002509">
    <property type="entry name" value="NODB_dom"/>
</dbReference>
<accession>E4U031</accession>
<proteinExistence type="predicted"/>
<evidence type="ECO:0000259" key="3">
    <source>
        <dbReference type="PROSITE" id="PS51677"/>
    </source>
</evidence>
<dbReference type="PANTHER" id="PTHR34216">
    <property type="match status" value="1"/>
</dbReference>
<dbReference type="Gene3D" id="3.20.20.80">
    <property type="entry name" value="Glycosidases"/>
    <property type="match status" value="1"/>
</dbReference>
<name>E4U031_SULKY</name>
<dbReference type="InterPro" id="IPR011330">
    <property type="entry name" value="Glyco_hydro/deAcase_b/a-brl"/>
</dbReference>
<dbReference type="Pfam" id="PF14883">
    <property type="entry name" value="GHL13"/>
    <property type="match status" value="1"/>
</dbReference>
<dbReference type="NCBIfam" id="TIGR03938">
    <property type="entry name" value="deacetyl_PgaB"/>
    <property type="match status" value="1"/>
</dbReference>
<dbReference type="InterPro" id="IPR032772">
    <property type="entry name" value="PGA_deacetylase_PgaB_C"/>
</dbReference>
<keyword evidence="1 2" id="KW-0732">Signal</keyword>
<dbReference type="GO" id="GO:0043708">
    <property type="term" value="P:cell adhesion involved in biofilm formation"/>
    <property type="evidence" value="ECO:0007669"/>
    <property type="project" value="InterPro"/>
</dbReference>
<feature type="chain" id="PRO_5003189929" evidence="2">
    <location>
        <begin position="22"/>
        <end position="672"/>
    </location>
</feature>
<dbReference type="Gene3D" id="3.20.20.370">
    <property type="entry name" value="Glycoside hydrolase/deacetylase"/>
    <property type="match status" value="1"/>
</dbReference>
<feature type="signal peptide" evidence="2">
    <location>
        <begin position="1"/>
        <end position="21"/>
    </location>
</feature>
<dbReference type="KEGG" id="sku:Sulku_0529"/>
<dbReference type="InterPro" id="IPR023854">
    <property type="entry name" value="PGA_deacetylase_PgaB"/>
</dbReference>
<feature type="domain" description="NodB homology" evidence="3">
    <location>
        <begin position="96"/>
        <end position="344"/>
    </location>
</feature>
<organism evidence="4 5">
    <name type="scientific">Sulfuricurvum kujiense (strain ATCC BAA-921 / DSM 16994 / JCM 11577 / YK-1)</name>
    <dbReference type="NCBI Taxonomy" id="709032"/>
    <lineage>
        <taxon>Bacteria</taxon>
        <taxon>Pseudomonadati</taxon>
        <taxon>Campylobacterota</taxon>
        <taxon>Epsilonproteobacteria</taxon>
        <taxon>Campylobacterales</taxon>
        <taxon>Sulfurimonadaceae</taxon>
        <taxon>Sulfuricurvum</taxon>
    </lineage>
</organism>
<dbReference type="InterPro" id="IPR051398">
    <property type="entry name" value="Polysacch_Deacetylase"/>
</dbReference>
<dbReference type="GO" id="GO:0016810">
    <property type="term" value="F:hydrolase activity, acting on carbon-nitrogen (but not peptide) bonds"/>
    <property type="evidence" value="ECO:0007669"/>
    <property type="project" value="InterPro"/>
</dbReference>
<dbReference type="eggNOG" id="COG1649">
    <property type="taxonomic scope" value="Bacteria"/>
</dbReference>